<dbReference type="Proteomes" id="UP000319817">
    <property type="component" value="Chromosome"/>
</dbReference>
<proteinExistence type="predicted"/>
<dbReference type="EMBL" id="CP036526">
    <property type="protein sequence ID" value="QDT12534.1"/>
    <property type="molecule type" value="Genomic_DNA"/>
</dbReference>
<protein>
    <recommendedName>
        <fullName evidence="3">Tetratricopeptide repeat protein</fullName>
    </recommendedName>
</protein>
<dbReference type="Gene3D" id="1.25.40.10">
    <property type="entry name" value="Tetratricopeptide repeat domain"/>
    <property type="match status" value="2"/>
</dbReference>
<evidence type="ECO:0000313" key="1">
    <source>
        <dbReference type="EMBL" id="QDT12534.1"/>
    </source>
</evidence>
<evidence type="ECO:0008006" key="3">
    <source>
        <dbReference type="Google" id="ProtNLM"/>
    </source>
</evidence>
<dbReference type="InterPro" id="IPR011990">
    <property type="entry name" value="TPR-like_helical_dom_sf"/>
</dbReference>
<organism evidence="1 2">
    <name type="scientific">Stieleria marina</name>
    <dbReference type="NCBI Taxonomy" id="1930275"/>
    <lineage>
        <taxon>Bacteria</taxon>
        <taxon>Pseudomonadati</taxon>
        <taxon>Planctomycetota</taxon>
        <taxon>Planctomycetia</taxon>
        <taxon>Pirellulales</taxon>
        <taxon>Pirellulaceae</taxon>
        <taxon>Stieleria</taxon>
    </lineage>
</organism>
<name>A0A517NZG8_9BACT</name>
<accession>A0A517NZG8</accession>
<dbReference type="AlphaFoldDB" id="A0A517NZG8"/>
<dbReference type="Pfam" id="PF13428">
    <property type="entry name" value="TPR_14"/>
    <property type="match status" value="1"/>
</dbReference>
<keyword evidence="2" id="KW-1185">Reference proteome</keyword>
<reference evidence="1 2" key="1">
    <citation type="submission" date="2019-02" db="EMBL/GenBank/DDBJ databases">
        <title>Deep-cultivation of Planctomycetes and their phenomic and genomic characterization uncovers novel biology.</title>
        <authorList>
            <person name="Wiegand S."/>
            <person name="Jogler M."/>
            <person name="Boedeker C."/>
            <person name="Pinto D."/>
            <person name="Vollmers J."/>
            <person name="Rivas-Marin E."/>
            <person name="Kohn T."/>
            <person name="Peeters S.H."/>
            <person name="Heuer A."/>
            <person name="Rast P."/>
            <person name="Oberbeckmann S."/>
            <person name="Bunk B."/>
            <person name="Jeske O."/>
            <person name="Meyerdierks A."/>
            <person name="Storesund J.E."/>
            <person name="Kallscheuer N."/>
            <person name="Luecker S."/>
            <person name="Lage O.M."/>
            <person name="Pohl T."/>
            <person name="Merkel B.J."/>
            <person name="Hornburger P."/>
            <person name="Mueller R.-W."/>
            <person name="Bruemmer F."/>
            <person name="Labrenz M."/>
            <person name="Spormann A.M."/>
            <person name="Op den Camp H."/>
            <person name="Overmann J."/>
            <person name="Amann R."/>
            <person name="Jetten M.S.M."/>
            <person name="Mascher T."/>
            <person name="Medema M.H."/>
            <person name="Devos D.P."/>
            <person name="Kaster A.-K."/>
            <person name="Ovreas L."/>
            <person name="Rohde M."/>
            <person name="Galperin M.Y."/>
            <person name="Jogler C."/>
        </authorList>
    </citation>
    <scope>NUCLEOTIDE SEQUENCE [LARGE SCALE GENOMIC DNA]</scope>
    <source>
        <strain evidence="1 2">K23_9</strain>
    </source>
</reference>
<dbReference type="SUPFAM" id="SSF48452">
    <property type="entry name" value="TPR-like"/>
    <property type="match status" value="1"/>
</dbReference>
<sequence length="247" mass="28071">MSLVSPSEKQSDSNAPAALNIERRQELEVHLRTSPTDLDGFLELGAIYRAEDRPAEARRILEQARKIFPDDMKVLWEFEEATLARSLQQLREVADLDQRLCTSETERELQRSQTDWASRRIEVCKARLKRNPSLVHLRIVLAEALYDAEMYEKSLNAVKPLLSSDEHSPYGYLIGGRCLLELKRDVEAMAAFRAASLRRSVISPPRTKVAALKLLCETAERLGVELTQNRYREALQIAEQQLAAATP</sequence>
<gene>
    <name evidence="1" type="ORF">K239x_45440</name>
</gene>
<evidence type="ECO:0000313" key="2">
    <source>
        <dbReference type="Proteomes" id="UP000319817"/>
    </source>
</evidence>